<reference evidence="2 3" key="1">
    <citation type="submission" date="2018-11" db="EMBL/GenBank/DDBJ databases">
        <title>Species Designations Belie Phenotypic and Genotypic Heterogeneity in Oral Streptococci.</title>
        <authorList>
            <person name="Velsko I."/>
        </authorList>
    </citation>
    <scope>NUCLEOTIDE SEQUENCE [LARGE SCALE GENOMIC DNA]</scope>
    <source>
        <strain evidence="2 3">BCC12</strain>
    </source>
</reference>
<feature type="signal peptide" evidence="1">
    <location>
        <begin position="1"/>
        <end position="27"/>
    </location>
</feature>
<dbReference type="PROSITE" id="PS51257">
    <property type="entry name" value="PROKAR_LIPOPROTEIN"/>
    <property type="match status" value="1"/>
</dbReference>
<evidence type="ECO:0000256" key="1">
    <source>
        <dbReference type="SAM" id="SignalP"/>
    </source>
</evidence>
<dbReference type="AlphaFoldDB" id="A0A3R9K9T4"/>
<evidence type="ECO:0000313" key="3">
    <source>
        <dbReference type="Proteomes" id="UP000280182"/>
    </source>
</evidence>
<gene>
    <name evidence="2" type="ORF">D8802_03625</name>
</gene>
<accession>A0A3R9K9T4</accession>
<keyword evidence="1" id="KW-0732">Signal</keyword>
<comment type="caution">
    <text evidence="2">The sequence shown here is derived from an EMBL/GenBank/DDBJ whole genome shotgun (WGS) entry which is preliminary data.</text>
</comment>
<organism evidence="2 3">
    <name type="scientific">Streptococcus oralis</name>
    <dbReference type="NCBI Taxonomy" id="1303"/>
    <lineage>
        <taxon>Bacteria</taxon>
        <taxon>Bacillati</taxon>
        <taxon>Bacillota</taxon>
        <taxon>Bacilli</taxon>
        <taxon>Lactobacillales</taxon>
        <taxon>Streptococcaceae</taxon>
        <taxon>Streptococcus</taxon>
    </lineage>
</organism>
<dbReference type="EMBL" id="RJPJ01000003">
    <property type="protein sequence ID" value="RSJ68093.1"/>
    <property type="molecule type" value="Genomic_DNA"/>
</dbReference>
<dbReference type="RefSeq" id="WP_260468400.1">
    <property type="nucleotide sequence ID" value="NZ_RJPJ01000003.1"/>
</dbReference>
<proteinExistence type="predicted"/>
<protein>
    <recommendedName>
        <fullName evidence="4">Lipoprotein</fullName>
    </recommendedName>
</protein>
<evidence type="ECO:0000313" key="2">
    <source>
        <dbReference type="EMBL" id="RSJ68093.1"/>
    </source>
</evidence>
<feature type="chain" id="PRO_5038896520" description="Lipoprotein" evidence="1">
    <location>
        <begin position="28"/>
        <end position="151"/>
    </location>
</feature>
<name>A0A3R9K9T4_STROR</name>
<dbReference type="Proteomes" id="UP000280182">
    <property type="component" value="Unassembled WGS sequence"/>
</dbReference>
<sequence>MKRRLFFSFIILLSCIMLLGCSSPKNFTGKWKTDIFDQGTVREDGAKIAGKATGQADLASIISKYIHWNATMEIKKDGTLTMDNGETFSAKWHQKGDKIVIEGKNISGIATLSDDQKTLYFENKPLNDNSDNQNGFMIGENSLKFEFKKVE</sequence>
<evidence type="ECO:0008006" key="4">
    <source>
        <dbReference type="Google" id="ProtNLM"/>
    </source>
</evidence>